<dbReference type="RefSeq" id="WP_081263909.1">
    <property type="nucleotide sequence ID" value="NZ_JAJNNF010000077.1"/>
</dbReference>
<comment type="caution">
    <text evidence="1">The sequence shown here is derived from an EMBL/GenBank/DDBJ whole genome shotgun (WGS) entry which is preliminary data.</text>
</comment>
<evidence type="ECO:0000313" key="4">
    <source>
        <dbReference type="Proteomes" id="UP000808906"/>
    </source>
</evidence>
<evidence type="ECO:0000313" key="2">
    <source>
        <dbReference type="EMBL" id="NKT78096.1"/>
    </source>
</evidence>
<reference evidence="2" key="2">
    <citation type="journal article" date="2020" name="Environ. Microbiol.">
        <title>The novel and transferable erm(51) gene confers Macrolides, Lincosamides, and Streptogramins B (MLSB) resistance to clonal Rhodococcus equi in the environment.</title>
        <authorList>
            <person name="Huber L."/>
            <person name="Giguere S."/>
            <person name="Slovis N.M."/>
            <person name="Alvarez-Narvaez S."/>
            <person name="Hart K.A."/>
            <person name="Greiter M."/>
            <person name="Morris E.R.A."/>
            <person name="Cohen N.D."/>
        </authorList>
    </citation>
    <scope>NUCLEOTIDE SEQUENCE</scope>
    <source>
        <strain evidence="2">Lh_116_1</strain>
    </source>
</reference>
<organism evidence="1 4">
    <name type="scientific">Rhodococcus hoagii</name>
    <name type="common">Corynebacterium equii</name>
    <dbReference type="NCBI Taxonomy" id="43767"/>
    <lineage>
        <taxon>Bacteria</taxon>
        <taxon>Bacillati</taxon>
        <taxon>Actinomycetota</taxon>
        <taxon>Actinomycetes</taxon>
        <taxon>Mycobacteriales</taxon>
        <taxon>Nocardiaceae</taxon>
        <taxon>Prescottella</taxon>
    </lineage>
</organism>
<dbReference type="EMBL" id="WUXR01000012">
    <property type="protein sequence ID" value="MBM4567444.1"/>
    <property type="molecule type" value="Genomic_DNA"/>
</dbReference>
<evidence type="ECO:0000313" key="1">
    <source>
        <dbReference type="EMBL" id="MBM4567444.1"/>
    </source>
</evidence>
<dbReference type="EMBL" id="WVBC01000030">
    <property type="protein sequence ID" value="NKT78165.1"/>
    <property type="molecule type" value="Genomic_DNA"/>
</dbReference>
<dbReference type="Proteomes" id="UP000603463">
    <property type="component" value="Unassembled WGS sequence"/>
</dbReference>
<proteinExistence type="predicted"/>
<dbReference type="AlphaFoldDB" id="A0A9Q2PFL4"/>
<name>A0A9Q2PFL4_RHOHA</name>
<gene>
    <name evidence="1" type="ORF">GS441_19065</name>
    <name evidence="2" type="ORF">GS882_08265</name>
    <name evidence="3" type="ORF">GS882_08615</name>
</gene>
<evidence type="ECO:0000313" key="3">
    <source>
        <dbReference type="EMBL" id="NKT78165.1"/>
    </source>
</evidence>
<dbReference type="Proteomes" id="UP000808906">
    <property type="component" value="Unassembled WGS sequence"/>
</dbReference>
<reference evidence="1" key="1">
    <citation type="submission" date="2019-11" db="EMBL/GenBank/DDBJ databases">
        <title>Spread of Macrolides and rifampicin resistant Rhodococcus equi in clinical isolates in the USA.</title>
        <authorList>
            <person name="Alvarez-Narvaez S."/>
            <person name="Huber L."/>
            <person name="Cohen N.D."/>
            <person name="Slovis N."/>
            <person name="Greiter M."/>
            <person name="Giguere S."/>
            <person name="Hart K."/>
        </authorList>
    </citation>
    <scope>NUCLEOTIDE SEQUENCE</scope>
    <source>
        <strain evidence="1">Lh_17</strain>
    </source>
</reference>
<protein>
    <submittedName>
        <fullName evidence="1">XRE family transcriptional regulator</fullName>
    </submittedName>
</protein>
<sequence length="85" mass="9487">MKGFAINKARFLQEMKKRDIANPAALAREFGMNRSTTSRVLKGECLAGSDFVTNARAAWGLTFEELFTDPKPKRKKREPVIADAA</sequence>
<dbReference type="EMBL" id="WVBC01000030">
    <property type="protein sequence ID" value="NKT78096.1"/>
    <property type="molecule type" value="Genomic_DNA"/>
</dbReference>
<accession>A0A9Q2PFL4</accession>